<gene>
    <name evidence="1" type="ORF">ROR02_28650</name>
</gene>
<sequence length="177" mass="19603">MPDVSLAKELIATAQTLVHAKGKRKPKQADLRRAVSTAYYAVFHALARVGADSLVGTSKSARPNRAWVEVYRSLDHGSAKTACQAATNISFPQGIKNFADAFVQLQNARHEADYNPMIRLNKMDTLSYIALAEDGINTLNDQNQNDKRAFAVWVLMSSKGVQQARNWSKRGNIRTLT</sequence>
<name>A0A512HBA3_9PROT</name>
<dbReference type="AlphaFoldDB" id="A0A512HBA3"/>
<evidence type="ECO:0008006" key="3">
    <source>
        <dbReference type="Google" id="ProtNLM"/>
    </source>
</evidence>
<evidence type="ECO:0000313" key="1">
    <source>
        <dbReference type="EMBL" id="GEO82734.1"/>
    </source>
</evidence>
<evidence type="ECO:0000313" key="2">
    <source>
        <dbReference type="Proteomes" id="UP000321567"/>
    </source>
</evidence>
<dbReference type="Gene3D" id="1.20.120.330">
    <property type="entry name" value="Nucleotidyltransferases domain 2"/>
    <property type="match status" value="1"/>
</dbReference>
<comment type="caution">
    <text evidence="1">The sequence shown here is derived from an EMBL/GenBank/DDBJ whole genome shotgun (WGS) entry which is preliminary data.</text>
</comment>
<organism evidence="1 2">
    <name type="scientific">Pararhodospirillum oryzae</name>
    <dbReference type="NCBI Taxonomy" id="478448"/>
    <lineage>
        <taxon>Bacteria</taxon>
        <taxon>Pseudomonadati</taxon>
        <taxon>Pseudomonadota</taxon>
        <taxon>Alphaproteobacteria</taxon>
        <taxon>Rhodospirillales</taxon>
        <taxon>Rhodospirillaceae</taxon>
        <taxon>Pararhodospirillum</taxon>
    </lineage>
</organism>
<accession>A0A512HBA3</accession>
<dbReference type="RefSeq" id="WP_174823035.1">
    <property type="nucleotide sequence ID" value="NZ_BJZO01000103.1"/>
</dbReference>
<dbReference type="EMBL" id="BJZO01000103">
    <property type="protein sequence ID" value="GEO82734.1"/>
    <property type="molecule type" value="Genomic_DNA"/>
</dbReference>
<proteinExistence type="predicted"/>
<protein>
    <recommendedName>
        <fullName evidence="3">HEPN domain-containing protein</fullName>
    </recommendedName>
</protein>
<keyword evidence="2" id="KW-1185">Reference proteome</keyword>
<dbReference type="Proteomes" id="UP000321567">
    <property type="component" value="Unassembled WGS sequence"/>
</dbReference>
<reference evidence="1 2" key="1">
    <citation type="submission" date="2019-07" db="EMBL/GenBank/DDBJ databases">
        <title>Whole genome shotgun sequence of Rhodospirillum oryzae NBRC 107573.</title>
        <authorList>
            <person name="Hosoyama A."/>
            <person name="Uohara A."/>
            <person name="Ohji S."/>
            <person name="Ichikawa N."/>
        </authorList>
    </citation>
    <scope>NUCLEOTIDE SEQUENCE [LARGE SCALE GENOMIC DNA]</scope>
    <source>
        <strain evidence="1 2">NBRC 107573</strain>
    </source>
</reference>